<dbReference type="Proteomes" id="UP000199600">
    <property type="component" value="Unassembled WGS sequence"/>
</dbReference>
<dbReference type="Pfam" id="PF20248">
    <property type="entry name" value="DUF6603"/>
    <property type="match status" value="1"/>
</dbReference>
<dbReference type="AlphaFoldDB" id="A0A1A8XN70"/>
<reference evidence="2 3" key="1">
    <citation type="submission" date="2016-06" db="EMBL/GenBank/DDBJ databases">
        <authorList>
            <person name="Kjaerup R.B."/>
            <person name="Dalgaard T.S."/>
            <person name="Juul-Madsen H.R."/>
        </authorList>
    </citation>
    <scope>NUCLEOTIDE SEQUENCE [LARGE SCALE GENOMIC DNA]</scope>
    <source>
        <strain evidence="2">2</strain>
    </source>
</reference>
<dbReference type="EMBL" id="FLQY01000060">
    <property type="protein sequence ID" value="SBT05393.1"/>
    <property type="molecule type" value="Genomic_DNA"/>
</dbReference>
<evidence type="ECO:0000313" key="3">
    <source>
        <dbReference type="Proteomes" id="UP000199600"/>
    </source>
</evidence>
<proteinExistence type="predicted"/>
<keyword evidence="3" id="KW-1185">Reference proteome</keyword>
<gene>
    <name evidence="2" type="ORF">PROAA_1520006</name>
</gene>
<sequence>MTRDETFRSVCVELISLLTPLRESLESADNFSAFMWKLGWNCPSVAIPQCVSNLSVKVNDFVQKVDAFLDSSSASPDELIVILRSLLTAVGEISSVSDTSIPSTIVADEFRKEFPRQLIREAVLAYLLNNRPFVSVLLSLLGVVSIEEISGNTRPVHDEVTVDWERLFALLIGSFRHIATTYRWGESDFHGEQLLNQIANLTVAMGCSPQICELPGGTKRILARGAIHPELVQDWVLMIPICRVAWPKPETLLGVGISVIPESDADLPGLAAIVYGASGTCFEMELSEGLVARARTEGDLSGLGIFVRPGKHVEALPGLWDAADETTGSAVKATLNLELEQSYLDGSPKVLLSTGLGSVTVQTIRIVFEAKGGYQDGDDLCVECFFDRISVAITPGDSTDSFVAALLPNEGVTATIDLNVQASRSGLSFGGSGSLEVALPLHFAVGPIEVMDIKVGLKPSLSTLVFNMGGTISATLGPVNVVLKGLGLGASIDPSIPDLSIAATPPVGVGLSISAGGLFGGGFLDFDNDNKRYSGALALRFGEIALAAIGIITTKMPDGGKFSLLISICATFTPPIQLSFGFTLSGVGGLIGINRRMDVEALRTGLKAGTLGSILFPDPESLIPNAARIISDMGTAFPVQEGRYVVGPMVKLGWGSPNIITADVGIFLELPEPVKAVILGQLVTILPEKTNPQIVIRLDVLGVLEFSKRQLTFQAALYDSTVMGYPVSGDSAFLLGWGDDPRFALSLGGFHPRFTAPEPPTVFANLRRLSIDICANSSLHLTCAAYQALTPNSLQFGAQLDLHAEKAGAKLTGHLGFDTLIYFSPFSFDVTMNAKVKISYGGETFAAIEMTLWLSGPRPWVGRVKAKIKLLFITVPIKFAVTWGDETPIPIAAVDPWLDVQRVLQLRESWSSSLPAGKTMVEVLRGDMVQDEQLVLHPLGRLEVRQKVPLGMVLSRASSAPITGHNRFEIESVMVGDYEINKSTGLVPVEEFFARGQWEDLGDRALSVPSFEKMQAGVAVSTGAVQICGDPAPPINSEYETIFIDENRLSSTSGPHAVPKSMMAGVLDARIKRDARRRAGPQSRFVCKPSAFTVLEEGYSVADADSVTRSDKTNAQHISRMKADQSLCALPKASPAKACFVVPDYEVVL</sequence>
<evidence type="ECO:0000259" key="1">
    <source>
        <dbReference type="Pfam" id="PF20248"/>
    </source>
</evidence>
<protein>
    <recommendedName>
        <fullName evidence="1">DUF6603 domain-containing protein</fullName>
    </recommendedName>
</protein>
<dbReference type="InterPro" id="IPR046538">
    <property type="entry name" value="DUF6603"/>
</dbReference>
<name>A0A1A8XN70_9RHOO</name>
<feature type="domain" description="DUF6603" evidence="1">
    <location>
        <begin position="442"/>
        <end position="1003"/>
    </location>
</feature>
<evidence type="ECO:0000313" key="2">
    <source>
        <dbReference type="EMBL" id="SBT05393.1"/>
    </source>
</evidence>
<accession>A0A1A8XN70</accession>
<organism evidence="2 3">
    <name type="scientific">Candidatus Propionivibrio aalborgensis</name>
    <dbReference type="NCBI Taxonomy" id="1860101"/>
    <lineage>
        <taxon>Bacteria</taxon>
        <taxon>Pseudomonadati</taxon>
        <taxon>Pseudomonadota</taxon>
        <taxon>Betaproteobacteria</taxon>
        <taxon>Rhodocyclales</taxon>
        <taxon>Rhodocyclaceae</taxon>
        <taxon>Propionivibrio</taxon>
    </lineage>
</organism>